<accession>A0A6A5FIX3</accession>
<feature type="region of interest" description="Disordered" evidence="4">
    <location>
        <begin position="216"/>
        <end position="246"/>
    </location>
</feature>
<evidence type="ECO:0000313" key="7">
    <source>
        <dbReference type="Proteomes" id="UP000465112"/>
    </source>
</evidence>
<dbReference type="InterPro" id="IPR050671">
    <property type="entry name" value="CD300_family_receptors"/>
</dbReference>
<keyword evidence="3 5" id="KW-0472">Membrane</keyword>
<feature type="region of interest" description="Disordered" evidence="4">
    <location>
        <begin position="144"/>
        <end position="171"/>
    </location>
</feature>
<evidence type="ECO:0008006" key="8">
    <source>
        <dbReference type="Google" id="ProtNLM"/>
    </source>
</evidence>
<evidence type="ECO:0000313" key="6">
    <source>
        <dbReference type="EMBL" id="KAF1392159.1"/>
    </source>
</evidence>
<dbReference type="Gene3D" id="2.60.40.10">
    <property type="entry name" value="Immunoglobulins"/>
    <property type="match status" value="1"/>
</dbReference>
<comment type="caution">
    <text evidence="6">The sequence shown here is derived from an EMBL/GenBank/DDBJ whole genome shotgun (WGS) entry which is preliminary data.</text>
</comment>
<evidence type="ECO:0000256" key="2">
    <source>
        <dbReference type="ARBA" id="ARBA00022692"/>
    </source>
</evidence>
<feature type="compositionally biased region" description="Low complexity" evidence="4">
    <location>
        <begin position="79"/>
        <end position="108"/>
    </location>
</feature>
<comment type="subcellular location">
    <subcellularLocation>
        <location evidence="1">Membrane</location>
    </subcellularLocation>
</comment>
<keyword evidence="2 5" id="KW-0812">Transmembrane</keyword>
<proteinExistence type="predicted"/>
<dbReference type="InterPro" id="IPR036179">
    <property type="entry name" value="Ig-like_dom_sf"/>
</dbReference>
<gene>
    <name evidence="6" type="ORF">PFLUV_G00049670</name>
</gene>
<dbReference type="EMBL" id="VHII01000004">
    <property type="protein sequence ID" value="KAF1392159.1"/>
    <property type="molecule type" value="Genomic_DNA"/>
</dbReference>
<sequence length="246" mass="26617">MFFCKEKGSICEDILSTKSSLKSNGSFTLTETSSSFNMSISNVSSQHAGVYWCGVETDKGRNRAALRKIHLEVKVPPTTLSPSTISTSPHPVPTSASSTQSTTASAHSDGSSSLPVTISVVVCVAVLLVLLILVLVWKRFQRSKDTRNREQNNQDGVYEEIQERPQKPDSGTALSTIYVTANAPTNPSASQHYSTVNFPNSSGEASGDTYYTVWDGGHSPAHSAVNHPSRLPEDPFYSTVNNPQQH</sequence>
<dbReference type="OrthoDB" id="8959408at2759"/>
<keyword evidence="7" id="KW-1185">Reference proteome</keyword>
<keyword evidence="5" id="KW-1133">Transmembrane helix</keyword>
<protein>
    <recommendedName>
        <fullName evidence="8">Immunoglobulin subtype domain-containing protein</fullName>
    </recommendedName>
</protein>
<evidence type="ECO:0000256" key="3">
    <source>
        <dbReference type="ARBA" id="ARBA00023136"/>
    </source>
</evidence>
<dbReference type="PANTHER" id="PTHR11860">
    <property type="entry name" value="POLYMERIC-IMMUNOGLOBULIN RECEPTOR"/>
    <property type="match status" value="1"/>
</dbReference>
<dbReference type="SUPFAM" id="SSF48726">
    <property type="entry name" value="Immunoglobulin"/>
    <property type="match status" value="1"/>
</dbReference>
<dbReference type="PANTHER" id="PTHR11860:SF49">
    <property type="entry name" value="HIGH AFFINITY IMMUNOGLOBULIN ALPHA AND IMMUNOGLOBULIN MU FC RECEPTOR"/>
    <property type="match status" value="1"/>
</dbReference>
<evidence type="ECO:0000256" key="4">
    <source>
        <dbReference type="SAM" id="MobiDB-lite"/>
    </source>
</evidence>
<name>A0A6A5FIX3_PERFL</name>
<dbReference type="GO" id="GO:0004888">
    <property type="term" value="F:transmembrane signaling receptor activity"/>
    <property type="evidence" value="ECO:0007669"/>
    <property type="project" value="TreeGrafter"/>
</dbReference>
<feature type="transmembrane region" description="Helical" evidence="5">
    <location>
        <begin position="116"/>
        <end position="137"/>
    </location>
</feature>
<organism evidence="6 7">
    <name type="scientific">Perca fluviatilis</name>
    <name type="common">European perch</name>
    <dbReference type="NCBI Taxonomy" id="8168"/>
    <lineage>
        <taxon>Eukaryota</taxon>
        <taxon>Metazoa</taxon>
        <taxon>Chordata</taxon>
        <taxon>Craniata</taxon>
        <taxon>Vertebrata</taxon>
        <taxon>Euteleostomi</taxon>
        <taxon>Actinopterygii</taxon>
        <taxon>Neopterygii</taxon>
        <taxon>Teleostei</taxon>
        <taxon>Neoteleostei</taxon>
        <taxon>Acanthomorphata</taxon>
        <taxon>Eupercaria</taxon>
        <taxon>Perciformes</taxon>
        <taxon>Percoidei</taxon>
        <taxon>Percidae</taxon>
        <taxon>Percinae</taxon>
        <taxon>Perca</taxon>
    </lineage>
</organism>
<reference evidence="6 7" key="1">
    <citation type="submission" date="2019-06" db="EMBL/GenBank/DDBJ databases">
        <title>A chromosome-scale genome assembly of the European perch, Perca fluviatilis.</title>
        <authorList>
            <person name="Roques C."/>
            <person name="Zahm M."/>
            <person name="Cabau C."/>
            <person name="Klopp C."/>
            <person name="Bouchez O."/>
            <person name="Donnadieu C."/>
            <person name="Kuhl H."/>
            <person name="Gislard M."/>
            <person name="Guendouz S."/>
            <person name="Journot L."/>
            <person name="Haffray P."/>
            <person name="Bestin A."/>
            <person name="Morvezen R."/>
            <person name="Feron R."/>
            <person name="Wen M."/>
            <person name="Jouanno E."/>
            <person name="Herpin A."/>
            <person name="Schartl M."/>
            <person name="Postlethwait J."/>
            <person name="Schaerlinger B."/>
            <person name="Chardard D."/>
            <person name="Lecocq T."/>
            <person name="Poncet C."/>
            <person name="Jaffrelo L."/>
            <person name="Lampietro C."/>
            <person name="Guiguen Y."/>
        </authorList>
    </citation>
    <scope>NUCLEOTIDE SEQUENCE [LARGE SCALE GENOMIC DNA]</scope>
    <source>
        <tissue evidence="6">Blood</tissue>
    </source>
</reference>
<dbReference type="GO" id="GO:0005886">
    <property type="term" value="C:plasma membrane"/>
    <property type="evidence" value="ECO:0007669"/>
    <property type="project" value="TreeGrafter"/>
</dbReference>
<feature type="region of interest" description="Disordered" evidence="4">
    <location>
        <begin position="79"/>
        <end position="112"/>
    </location>
</feature>
<dbReference type="Proteomes" id="UP000465112">
    <property type="component" value="Chromosome 4"/>
</dbReference>
<evidence type="ECO:0000256" key="1">
    <source>
        <dbReference type="ARBA" id="ARBA00004370"/>
    </source>
</evidence>
<evidence type="ECO:0000256" key="5">
    <source>
        <dbReference type="SAM" id="Phobius"/>
    </source>
</evidence>
<dbReference type="AlphaFoldDB" id="A0A6A5FIX3"/>
<dbReference type="InterPro" id="IPR013783">
    <property type="entry name" value="Ig-like_fold"/>
</dbReference>